<dbReference type="VEuPathDB" id="FungiDB:PSHT_10648"/>
<accession>A0A2S4V878</accession>
<evidence type="ECO:0000256" key="1">
    <source>
        <dbReference type="SAM" id="MobiDB-lite"/>
    </source>
</evidence>
<dbReference type="AlphaFoldDB" id="A0A2S4V878"/>
<protein>
    <submittedName>
        <fullName evidence="2">Uncharacterized protein</fullName>
    </submittedName>
</protein>
<keyword evidence="3" id="KW-1185">Reference proteome</keyword>
<dbReference type="Proteomes" id="UP000238274">
    <property type="component" value="Unassembled WGS sequence"/>
</dbReference>
<gene>
    <name evidence="2" type="ORF">PSHT_10648</name>
</gene>
<name>A0A2S4V878_9BASI</name>
<feature type="compositionally biased region" description="Basic residues" evidence="1">
    <location>
        <begin position="1"/>
        <end position="12"/>
    </location>
</feature>
<feature type="region of interest" description="Disordered" evidence="1">
    <location>
        <begin position="1"/>
        <end position="41"/>
    </location>
</feature>
<proteinExistence type="predicted"/>
<reference evidence="3" key="2">
    <citation type="journal article" date="2018" name="BMC Genomics">
        <title>Genomic insights into host adaptation between the wheat stripe rust pathogen (Puccinia striiformis f. sp. tritici) and the barley stripe rust pathogen (Puccinia striiformis f. sp. hordei).</title>
        <authorList>
            <person name="Xia C."/>
            <person name="Wang M."/>
            <person name="Yin C."/>
            <person name="Cornejo O.E."/>
            <person name="Hulbert S.H."/>
            <person name="Chen X."/>
        </authorList>
    </citation>
    <scope>NUCLEOTIDE SEQUENCE [LARGE SCALE GENOMIC DNA]</scope>
    <source>
        <strain evidence="3">93TX-2</strain>
    </source>
</reference>
<reference evidence="3" key="3">
    <citation type="journal article" date="2018" name="Mol. Plant Microbe Interact.">
        <title>Genome sequence resources for the wheat stripe rust pathogen (Puccinia striiformis f. sp. tritici) and the barley stripe rust pathogen (Puccinia striiformis f. sp. hordei).</title>
        <authorList>
            <person name="Xia C."/>
            <person name="Wang M."/>
            <person name="Yin C."/>
            <person name="Cornejo O.E."/>
            <person name="Hulbert S.H."/>
            <person name="Chen X."/>
        </authorList>
    </citation>
    <scope>NUCLEOTIDE SEQUENCE [LARGE SCALE GENOMIC DNA]</scope>
    <source>
        <strain evidence="3">93TX-2</strain>
    </source>
</reference>
<evidence type="ECO:0000313" key="2">
    <source>
        <dbReference type="EMBL" id="POW05739.1"/>
    </source>
</evidence>
<comment type="caution">
    <text evidence="2">The sequence shown here is derived from an EMBL/GenBank/DDBJ whole genome shotgun (WGS) entry which is preliminary data.</text>
</comment>
<organism evidence="2 3">
    <name type="scientific">Puccinia striiformis</name>
    <dbReference type="NCBI Taxonomy" id="27350"/>
    <lineage>
        <taxon>Eukaryota</taxon>
        <taxon>Fungi</taxon>
        <taxon>Dikarya</taxon>
        <taxon>Basidiomycota</taxon>
        <taxon>Pucciniomycotina</taxon>
        <taxon>Pucciniomycetes</taxon>
        <taxon>Pucciniales</taxon>
        <taxon>Pucciniaceae</taxon>
        <taxon>Puccinia</taxon>
    </lineage>
</organism>
<evidence type="ECO:0000313" key="3">
    <source>
        <dbReference type="Proteomes" id="UP000238274"/>
    </source>
</evidence>
<sequence length="67" mass="7820">MASNNRPKRHKNNTSTMSTSEHPIQSTTIRTTKTRAKTGTPMRTKWKMKIKTTHLKRTMRHREDAAN</sequence>
<reference evidence="2 3" key="1">
    <citation type="submission" date="2017-12" db="EMBL/GenBank/DDBJ databases">
        <title>Gene loss provides genomic basis for host adaptation in cereal stripe rust fungi.</title>
        <authorList>
            <person name="Xia C."/>
        </authorList>
    </citation>
    <scope>NUCLEOTIDE SEQUENCE [LARGE SCALE GENOMIC DNA]</scope>
    <source>
        <strain evidence="2 3">93TX-2</strain>
    </source>
</reference>
<dbReference type="EMBL" id="PKSM01000167">
    <property type="protein sequence ID" value="POW05739.1"/>
    <property type="molecule type" value="Genomic_DNA"/>
</dbReference>
<feature type="compositionally biased region" description="Polar residues" evidence="1">
    <location>
        <begin position="13"/>
        <end position="26"/>
    </location>
</feature>